<feature type="region of interest" description="Disordered" evidence="1">
    <location>
        <begin position="66"/>
        <end position="224"/>
    </location>
</feature>
<protein>
    <submittedName>
        <fullName evidence="2">Uncharacterized protein</fullName>
    </submittedName>
</protein>
<evidence type="ECO:0000256" key="1">
    <source>
        <dbReference type="SAM" id="MobiDB-lite"/>
    </source>
</evidence>
<feature type="compositionally biased region" description="Basic and acidic residues" evidence="1">
    <location>
        <begin position="124"/>
        <end position="133"/>
    </location>
</feature>
<feature type="compositionally biased region" description="Basic and acidic residues" evidence="1">
    <location>
        <begin position="34"/>
        <end position="45"/>
    </location>
</feature>
<feature type="compositionally biased region" description="Basic and acidic residues" evidence="1">
    <location>
        <begin position="195"/>
        <end position="215"/>
    </location>
</feature>
<evidence type="ECO:0000313" key="3">
    <source>
        <dbReference type="Proteomes" id="UP001446871"/>
    </source>
</evidence>
<sequence>MSSVFRSSAAIRASLRTLTRRSVTPTASVSRRSYASEHGPDHKSSDLPWMIAAGGATVAGLAYLLPSGAGSKKSEGHNVSRSHGEAKEGEEHHTTTPASTQRKDKSDDGEAGSQDTSSEEEKNEDAPKSDKDSSSGGDPKASHGSSQTGSQVPPPSADNKSAAEASGDKKEAHEADKKTMEKRETKVASSSSDMPSKKTAAENPSEDPKKGEGEAVKNSGSAKD</sequence>
<dbReference type="EMBL" id="JAQQWM010000009">
    <property type="protein sequence ID" value="KAK8048075.1"/>
    <property type="molecule type" value="Genomic_DNA"/>
</dbReference>
<name>A0ABR1TN44_9PEZI</name>
<reference evidence="2 3" key="1">
    <citation type="submission" date="2023-01" db="EMBL/GenBank/DDBJ databases">
        <title>Analysis of 21 Apiospora genomes using comparative genomics revels a genus with tremendous synthesis potential of carbohydrate active enzymes and secondary metabolites.</title>
        <authorList>
            <person name="Sorensen T."/>
        </authorList>
    </citation>
    <scope>NUCLEOTIDE SEQUENCE [LARGE SCALE GENOMIC DNA]</scope>
    <source>
        <strain evidence="2 3">CBS 83171</strain>
    </source>
</reference>
<organism evidence="2 3">
    <name type="scientific">Apiospora saccharicola</name>
    <dbReference type="NCBI Taxonomy" id="335842"/>
    <lineage>
        <taxon>Eukaryota</taxon>
        <taxon>Fungi</taxon>
        <taxon>Dikarya</taxon>
        <taxon>Ascomycota</taxon>
        <taxon>Pezizomycotina</taxon>
        <taxon>Sordariomycetes</taxon>
        <taxon>Xylariomycetidae</taxon>
        <taxon>Amphisphaeriales</taxon>
        <taxon>Apiosporaceae</taxon>
        <taxon>Apiospora</taxon>
    </lineage>
</organism>
<feature type="compositionally biased region" description="Basic and acidic residues" evidence="1">
    <location>
        <begin position="72"/>
        <end position="94"/>
    </location>
</feature>
<dbReference type="Proteomes" id="UP001446871">
    <property type="component" value="Unassembled WGS sequence"/>
</dbReference>
<feature type="region of interest" description="Disordered" evidence="1">
    <location>
        <begin position="14"/>
        <end position="48"/>
    </location>
</feature>
<gene>
    <name evidence="2" type="ORF">PG996_016139</name>
</gene>
<comment type="caution">
    <text evidence="2">The sequence shown here is derived from an EMBL/GenBank/DDBJ whole genome shotgun (WGS) entry which is preliminary data.</text>
</comment>
<proteinExistence type="predicted"/>
<feature type="compositionally biased region" description="Polar residues" evidence="1">
    <location>
        <begin position="16"/>
        <end position="33"/>
    </location>
</feature>
<keyword evidence="3" id="KW-1185">Reference proteome</keyword>
<feature type="compositionally biased region" description="Basic and acidic residues" evidence="1">
    <location>
        <begin position="166"/>
        <end position="186"/>
    </location>
</feature>
<accession>A0ABR1TN44</accession>
<evidence type="ECO:0000313" key="2">
    <source>
        <dbReference type="EMBL" id="KAK8048075.1"/>
    </source>
</evidence>